<feature type="domain" description="AMP-binding enzyme C-terminal" evidence="3">
    <location>
        <begin position="433"/>
        <end position="511"/>
    </location>
</feature>
<reference evidence="4 5" key="1">
    <citation type="submission" date="2020-03" db="EMBL/GenBank/DDBJ databases">
        <title>Genomic Encyclopedia of Type Strains, Phase III (KMG-III): the genomes of soil and plant-associated and newly described type strains.</title>
        <authorList>
            <person name="Whitman W."/>
        </authorList>
    </citation>
    <scope>NUCLEOTIDE SEQUENCE [LARGE SCALE GENOMIC DNA]</scope>
    <source>
        <strain evidence="4 5">CECT 8804</strain>
    </source>
</reference>
<comment type="caution">
    <text evidence="4">The sequence shown here is derived from an EMBL/GenBank/DDBJ whole genome shotgun (WGS) entry which is preliminary data.</text>
</comment>
<dbReference type="EC" id="6.2.1.25" evidence="4"/>
<dbReference type="Pfam" id="PF13193">
    <property type="entry name" value="AMP-binding_C"/>
    <property type="match status" value="1"/>
</dbReference>
<evidence type="ECO:0000313" key="4">
    <source>
        <dbReference type="EMBL" id="NIJ09266.1"/>
    </source>
</evidence>
<evidence type="ECO:0000259" key="2">
    <source>
        <dbReference type="Pfam" id="PF00501"/>
    </source>
</evidence>
<protein>
    <submittedName>
        <fullName evidence="4">Benzoate-CoA ligase</fullName>
        <ecNumber evidence="4">6.2.1.25</ecNumber>
    </submittedName>
</protein>
<dbReference type="PANTHER" id="PTHR43352">
    <property type="entry name" value="ACETYL-COA SYNTHETASE"/>
    <property type="match status" value="1"/>
</dbReference>
<name>A0ABX0U070_9SPHN</name>
<dbReference type="Proteomes" id="UP000727456">
    <property type="component" value="Unassembled WGS sequence"/>
</dbReference>
<organism evidence="4 5">
    <name type="scientific">Sphingomonas vulcanisoli</name>
    <dbReference type="NCBI Taxonomy" id="1658060"/>
    <lineage>
        <taxon>Bacteria</taxon>
        <taxon>Pseudomonadati</taxon>
        <taxon>Pseudomonadota</taxon>
        <taxon>Alphaproteobacteria</taxon>
        <taxon>Sphingomonadales</taxon>
        <taxon>Sphingomonadaceae</taxon>
        <taxon>Sphingomonas</taxon>
    </lineage>
</organism>
<feature type="domain" description="AMP-dependent synthetase/ligase" evidence="2">
    <location>
        <begin position="28"/>
        <end position="383"/>
    </location>
</feature>
<keyword evidence="5" id="KW-1185">Reference proteome</keyword>
<sequence length="521" mass="55511">MDSSLARTIEDLPERFNAASDLLDPNLAAGRGAKTAVIDGAGETSYDALADRVARMAGVFASLGVRREQRVLLCLVDTVDFPTVFLGAIRAGVVPVPLNTLMTPDDYRWMLANSDAAAVFVSSELAHHWAEIAADFPHVRFVSSGGGPWLSLAALIDESDTAEIPPAPTHRDDVAFWLYTSGSTGRPKGAMHTHASMRLTANLFGIGVMGIGEGDVVLSVAKQFFAYGLGNALTFPFAAGATVVLHEGRATGEAITTLICRHKVTVLGGVPTFFAGWFATGTAPTKGAAPALRIATSAGECLPAHLGEAFRARYGGDIIDGLGSTEMLHIFLSQRPGAVKYGCTGKPVPGYETRIVDDAGHPVGPGELGELQVRGPTAAIGYWRNQPKSRATFQGEWMRTGDKYSCDADGWYTYGGRGDDMLKVGGIYVSPIEVEEALVCHAAVLEAAVVGAPDADGLIKPRAYVVVRPGETADETLEAALKAHVKALLAPYKYPRWIEFREELPKTATGKIQRFRLRQTA</sequence>
<dbReference type="Gene3D" id="3.40.50.980">
    <property type="match status" value="1"/>
</dbReference>
<dbReference type="GO" id="GO:0018858">
    <property type="term" value="F:benzoate-CoA ligase activity"/>
    <property type="evidence" value="ECO:0007669"/>
    <property type="project" value="UniProtKB-EC"/>
</dbReference>
<dbReference type="Gene3D" id="3.30.300.30">
    <property type="match status" value="1"/>
</dbReference>
<dbReference type="Gene3D" id="2.30.38.10">
    <property type="entry name" value="Luciferase, Domain 3"/>
    <property type="match status" value="1"/>
</dbReference>
<dbReference type="PANTHER" id="PTHR43352:SF1">
    <property type="entry name" value="ANTHRANILATE--COA LIGASE"/>
    <property type="match status" value="1"/>
</dbReference>
<evidence type="ECO:0000256" key="1">
    <source>
        <dbReference type="ARBA" id="ARBA00022598"/>
    </source>
</evidence>
<keyword evidence="1 4" id="KW-0436">Ligase</keyword>
<dbReference type="InterPro" id="IPR025110">
    <property type="entry name" value="AMP-bd_C"/>
</dbReference>
<dbReference type="NCBIfam" id="TIGR02262">
    <property type="entry name" value="benz_CoA_lig"/>
    <property type="match status" value="1"/>
</dbReference>
<dbReference type="Pfam" id="PF00501">
    <property type="entry name" value="AMP-binding"/>
    <property type="match status" value="1"/>
</dbReference>
<dbReference type="InterPro" id="IPR045851">
    <property type="entry name" value="AMP-bd_C_sf"/>
</dbReference>
<accession>A0ABX0U070</accession>
<proteinExistence type="predicted"/>
<evidence type="ECO:0000259" key="3">
    <source>
        <dbReference type="Pfam" id="PF13193"/>
    </source>
</evidence>
<dbReference type="InterPro" id="IPR011957">
    <property type="entry name" value="Benz_CoA_lig"/>
</dbReference>
<dbReference type="EMBL" id="JAAOZC010000009">
    <property type="protein sequence ID" value="NIJ09266.1"/>
    <property type="molecule type" value="Genomic_DNA"/>
</dbReference>
<dbReference type="RefSeq" id="WP_167074715.1">
    <property type="nucleotide sequence ID" value="NZ_JAAOZC010000009.1"/>
</dbReference>
<dbReference type="SUPFAM" id="SSF56801">
    <property type="entry name" value="Acetyl-CoA synthetase-like"/>
    <property type="match status" value="1"/>
</dbReference>
<dbReference type="InterPro" id="IPR000873">
    <property type="entry name" value="AMP-dep_synth/lig_dom"/>
</dbReference>
<gene>
    <name evidence="4" type="ORF">FHS31_002898</name>
</gene>
<evidence type="ECO:0000313" key="5">
    <source>
        <dbReference type="Proteomes" id="UP000727456"/>
    </source>
</evidence>
<dbReference type="Gene3D" id="3.40.50.12820">
    <property type="match status" value="1"/>
</dbReference>